<comment type="caution">
    <text evidence="2">The sequence shown here is derived from an EMBL/GenBank/DDBJ whole genome shotgun (WGS) entry which is preliminary data.</text>
</comment>
<dbReference type="EMBL" id="JAMCCK010000140">
    <property type="protein sequence ID" value="MCL3999098.1"/>
    <property type="molecule type" value="Genomic_DNA"/>
</dbReference>
<proteinExistence type="predicted"/>
<dbReference type="Proteomes" id="UP001202052">
    <property type="component" value="Unassembled WGS sequence"/>
</dbReference>
<gene>
    <name evidence="2" type="ORF">M4438_37380</name>
</gene>
<accession>A0ABT0P682</accession>
<sequence>TAGVLDGIGDELAGYQHRVIGPSLVRIQHVSEHDASCALWGLSPFKHDVTVLQQVSETVVIDQLSGCRGHSRLLGLETPCGVAGIGLPQRWRKHGGVGTPNSGHFFATSSSSLSAGTSNRAGKPLKSPAVRCRPHGEVAKKWPPFGVPVRSD</sequence>
<keyword evidence="3" id="KW-1185">Reference proteome</keyword>
<dbReference type="RefSeq" id="WP_249493625.1">
    <property type="nucleotide sequence ID" value="NZ_JAMCCK010000140.1"/>
</dbReference>
<reference evidence="2 3" key="1">
    <citation type="submission" date="2022-05" db="EMBL/GenBank/DDBJ databases">
        <title>Genome Resource of Streptomyces lavenduligriseus GA1-1, a Strain with Broad-Spectrum Antifungal Activity against Phytopathogenic Fungi.</title>
        <authorList>
            <person name="Qi D."/>
        </authorList>
    </citation>
    <scope>NUCLEOTIDE SEQUENCE [LARGE SCALE GENOMIC DNA]</scope>
    <source>
        <strain evidence="2 3">GA1-1</strain>
    </source>
</reference>
<name>A0ABT0P682_9ACTN</name>
<protein>
    <submittedName>
        <fullName evidence="2">Uncharacterized protein</fullName>
    </submittedName>
</protein>
<organism evidence="2 3">
    <name type="scientific">Streptomyces lavenduligriseus</name>
    <dbReference type="NCBI Taxonomy" id="67315"/>
    <lineage>
        <taxon>Bacteria</taxon>
        <taxon>Bacillati</taxon>
        <taxon>Actinomycetota</taxon>
        <taxon>Actinomycetes</taxon>
        <taxon>Kitasatosporales</taxon>
        <taxon>Streptomycetaceae</taxon>
        <taxon>Streptomyces</taxon>
    </lineage>
</organism>
<evidence type="ECO:0000256" key="1">
    <source>
        <dbReference type="SAM" id="MobiDB-lite"/>
    </source>
</evidence>
<feature type="non-terminal residue" evidence="2">
    <location>
        <position position="1"/>
    </location>
</feature>
<feature type="region of interest" description="Disordered" evidence="1">
    <location>
        <begin position="110"/>
        <end position="130"/>
    </location>
</feature>
<evidence type="ECO:0000313" key="2">
    <source>
        <dbReference type="EMBL" id="MCL3999098.1"/>
    </source>
</evidence>
<evidence type="ECO:0000313" key="3">
    <source>
        <dbReference type="Proteomes" id="UP001202052"/>
    </source>
</evidence>